<name>A0A8H3KSE2_9GLOM</name>
<feature type="compositionally biased region" description="Basic and acidic residues" evidence="1">
    <location>
        <begin position="100"/>
        <end position="134"/>
    </location>
</feature>
<dbReference type="EMBL" id="BLAL01000005">
    <property type="protein sequence ID" value="GES73255.1"/>
    <property type="molecule type" value="Genomic_DNA"/>
</dbReference>
<gene>
    <name evidence="2" type="ORF">RCL2_000079700</name>
</gene>
<dbReference type="Proteomes" id="UP000615446">
    <property type="component" value="Unassembled WGS sequence"/>
</dbReference>
<protein>
    <submittedName>
        <fullName evidence="2">Uncharacterized protein</fullName>
    </submittedName>
</protein>
<evidence type="ECO:0000313" key="3">
    <source>
        <dbReference type="Proteomes" id="UP000615446"/>
    </source>
</evidence>
<feature type="region of interest" description="Disordered" evidence="1">
    <location>
        <begin position="81"/>
        <end position="134"/>
    </location>
</feature>
<accession>A0A8H3KSE2</accession>
<evidence type="ECO:0000256" key="1">
    <source>
        <dbReference type="SAM" id="MobiDB-lite"/>
    </source>
</evidence>
<proteinExistence type="predicted"/>
<dbReference type="AlphaFoldDB" id="A0A8H3KSE2"/>
<feature type="compositionally biased region" description="Basic and acidic residues" evidence="1">
    <location>
        <begin position="81"/>
        <end position="93"/>
    </location>
</feature>
<reference evidence="2" key="1">
    <citation type="submission" date="2019-10" db="EMBL/GenBank/DDBJ databases">
        <title>Conservation and host-specific expression of non-tandemly repeated heterogenous ribosome RNA gene in arbuscular mycorrhizal fungi.</title>
        <authorList>
            <person name="Maeda T."/>
            <person name="Kobayashi Y."/>
            <person name="Nakagawa T."/>
            <person name="Ezawa T."/>
            <person name="Yamaguchi K."/>
            <person name="Bino T."/>
            <person name="Nishimoto Y."/>
            <person name="Shigenobu S."/>
            <person name="Kawaguchi M."/>
        </authorList>
    </citation>
    <scope>NUCLEOTIDE SEQUENCE</scope>
    <source>
        <strain evidence="2">HR1</strain>
    </source>
</reference>
<organism evidence="2 3">
    <name type="scientific">Rhizophagus clarus</name>
    <dbReference type="NCBI Taxonomy" id="94130"/>
    <lineage>
        <taxon>Eukaryota</taxon>
        <taxon>Fungi</taxon>
        <taxon>Fungi incertae sedis</taxon>
        <taxon>Mucoromycota</taxon>
        <taxon>Glomeromycotina</taxon>
        <taxon>Glomeromycetes</taxon>
        <taxon>Glomerales</taxon>
        <taxon>Glomeraceae</taxon>
        <taxon>Rhizophagus</taxon>
    </lineage>
</organism>
<sequence length="134" mass="16063">MTKNKKYQFSNNINNKGKEKKNNKIHLRRIFLYKNRSVINKEMIVSNLRRLEERLLKIAEIYDRFGVPYPKRDKSEIKATAMSRKDNTHKRNDIINQDQVRLENKKERKKRLFNDKGTKNDLTKGKVKDDEAQA</sequence>
<evidence type="ECO:0000313" key="2">
    <source>
        <dbReference type="EMBL" id="GES73255.1"/>
    </source>
</evidence>
<feature type="region of interest" description="Disordered" evidence="1">
    <location>
        <begin position="1"/>
        <end position="20"/>
    </location>
</feature>
<comment type="caution">
    <text evidence="2">The sequence shown here is derived from an EMBL/GenBank/DDBJ whole genome shotgun (WGS) entry which is preliminary data.</text>
</comment>